<evidence type="ECO:0000313" key="1">
    <source>
        <dbReference type="EMBL" id="GAG43342.1"/>
    </source>
</evidence>
<dbReference type="AlphaFoldDB" id="X0Y7R9"/>
<feature type="non-terminal residue" evidence="1">
    <location>
        <position position="230"/>
    </location>
</feature>
<gene>
    <name evidence="1" type="ORF">S01H1_78080</name>
</gene>
<organism evidence="1">
    <name type="scientific">marine sediment metagenome</name>
    <dbReference type="NCBI Taxonomy" id="412755"/>
    <lineage>
        <taxon>unclassified sequences</taxon>
        <taxon>metagenomes</taxon>
        <taxon>ecological metagenomes</taxon>
    </lineage>
</organism>
<feature type="non-terminal residue" evidence="1">
    <location>
        <position position="1"/>
    </location>
</feature>
<comment type="caution">
    <text evidence="1">The sequence shown here is derived from an EMBL/GenBank/DDBJ whole genome shotgun (WGS) entry which is preliminary data.</text>
</comment>
<proteinExistence type="predicted"/>
<dbReference type="EMBL" id="BARS01052528">
    <property type="protein sequence ID" value="GAG43342.1"/>
    <property type="molecule type" value="Genomic_DNA"/>
</dbReference>
<protein>
    <submittedName>
        <fullName evidence="1">Uncharacterized protein</fullName>
    </submittedName>
</protein>
<name>X0Y7R9_9ZZZZ</name>
<reference evidence="1" key="1">
    <citation type="journal article" date="2014" name="Front. Microbiol.">
        <title>High frequency of phylogenetically diverse reductive dehalogenase-homologous genes in deep subseafloor sedimentary metagenomes.</title>
        <authorList>
            <person name="Kawai M."/>
            <person name="Futagami T."/>
            <person name="Toyoda A."/>
            <person name="Takaki Y."/>
            <person name="Nishi S."/>
            <person name="Hori S."/>
            <person name="Arai W."/>
            <person name="Tsubouchi T."/>
            <person name="Morono Y."/>
            <person name="Uchiyama I."/>
            <person name="Ito T."/>
            <person name="Fujiyama A."/>
            <person name="Inagaki F."/>
            <person name="Takami H."/>
        </authorList>
    </citation>
    <scope>NUCLEOTIDE SEQUENCE</scope>
    <source>
        <strain evidence="1">Expedition CK06-06</strain>
    </source>
</reference>
<sequence length="230" mass="26851">KKVGDHNYGWNPRKAWIRVYDPRGFEFEITVANLVFILEETSAIKGKGLEGEFVYAWDRSDLVLLPVSSQEYKQCSEFTELQTKKITKEEMTEGCVYVNKQNEKVLYLGRHDFYRWKFDWKSHDGESIWINKHQKCHVFVKYLEGGETEYWTQKGFTQLASKVSSEVSSDFAGEYDKFKKGSNGCSTKKFTFKKTKGTLKKLKSKSNYYGDASTIVKHEDKWYRVGITSN</sequence>
<accession>X0Y7R9</accession>